<evidence type="ECO:0000259" key="2">
    <source>
        <dbReference type="Pfam" id="PF09816"/>
    </source>
</evidence>
<dbReference type="InterPro" id="IPR019194">
    <property type="entry name" value="Tscrpt_elong_fac_Eaf_N"/>
</dbReference>
<feature type="compositionally biased region" description="Low complexity" evidence="1">
    <location>
        <begin position="260"/>
        <end position="269"/>
    </location>
</feature>
<feature type="region of interest" description="Disordered" evidence="1">
    <location>
        <begin position="174"/>
        <end position="494"/>
    </location>
</feature>
<evidence type="ECO:0000256" key="1">
    <source>
        <dbReference type="SAM" id="MobiDB-lite"/>
    </source>
</evidence>
<feature type="compositionally biased region" description="Acidic residues" evidence="1">
    <location>
        <begin position="565"/>
        <end position="576"/>
    </location>
</feature>
<feature type="compositionally biased region" description="Pro residues" evidence="1">
    <location>
        <begin position="270"/>
        <end position="299"/>
    </location>
</feature>
<feature type="region of interest" description="Disordered" evidence="1">
    <location>
        <begin position="61"/>
        <end position="86"/>
    </location>
</feature>
<feature type="region of interest" description="Disordered" evidence="1">
    <location>
        <begin position="527"/>
        <end position="576"/>
    </location>
</feature>
<accession>A0A061BA22</accession>
<organism evidence="3">
    <name type="scientific">Rhodotorula toruloides</name>
    <name type="common">Yeast</name>
    <name type="synonym">Rhodosporidium toruloides</name>
    <dbReference type="NCBI Taxonomy" id="5286"/>
    <lineage>
        <taxon>Eukaryota</taxon>
        <taxon>Fungi</taxon>
        <taxon>Dikarya</taxon>
        <taxon>Basidiomycota</taxon>
        <taxon>Pucciniomycotina</taxon>
        <taxon>Microbotryomycetes</taxon>
        <taxon>Sporidiobolales</taxon>
        <taxon>Sporidiobolaceae</taxon>
        <taxon>Rhodotorula</taxon>
    </lineage>
</organism>
<proteinExistence type="predicted"/>
<feature type="compositionally biased region" description="Polar residues" evidence="1">
    <location>
        <begin position="414"/>
        <end position="429"/>
    </location>
</feature>
<dbReference type="Pfam" id="PF09816">
    <property type="entry name" value="EAF"/>
    <property type="match status" value="1"/>
</dbReference>
<reference evidence="3" key="1">
    <citation type="journal article" date="2014" name="Genome Announc.">
        <title>Draft genome sequence of Rhodosporidium toruloides CECT1137, an oleaginous yeast of biotechnological interest.</title>
        <authorList>
            <person name="Morin N."/>
            <person name="Calcas X."/>
            <person name="Devillers H."/>
            <person name="Durrens P."/>
            <person name="Sherman D.J."/>
            <person name="Nicaud J.-M."/>
            <person name="Neuveglise C."/>
        </authorList>
    </citation>
    <scope>NUCLEOTIDE SEQUENCE</scope>
    <source>
        <strain evidence="3">CECT1137</strain>
    </source>
</reference>
<dbReference type="OrthoDB" id="2529719at2759"/>
<name>A0A061BA22_RHOTO</name>
<protein>
    <submittedName>
        <fullName evidence="3">RHTO0S09e08086g1_1</fullName>
    </submittedName>
</protein>
<sequence length="576" mass="59997">MQDVQLSLAFIVWAQRRDRASAGGGSNASTANEGLYSFKYHNKPASVDPSSSATVFAVPSTSTSSQSAEPDTIYASFPSTKQGVGKNKGKQVEHRFVGTEMQAKEVDVVLVWDEAAQCWSLEPLVSSISFKPDRTPNSKAPPTPPVPSAHELQSTTRAFFDSDATNPFAFVAAQPAAKNEDKPAAKRPKSSSSSSAPPPPGLASLLNPASSPSANGVLPPSAAQSEDEDDDMFEEVGVGESQPQVADVPSYLRTPGGGTAPLPDLAPVSAPLPVPPKPPSPLPPVAQPPSRPPAPPPSRPVASTQPEHPPPRPAQSKPASVPPRPHPSYGSKIPASYTRQLAQKAKEADEASSDSDDDEEDEYEDEDVQMRPIGASVDRPPAQGKKTAEADRTTRSGATFASAPVQAVHLGPSSKATPPARSTTASKSIQRVAPNISDSSSSDSSSDSDESDSGGVPSAVRAQMSRQVNAQMAKVRSGTGTPVPPAVPAGAGQRRVNYPSIQAAQAVQQQQARWQQQVQAQQQQRAAAAAAASAAGRPGPGQVGRKGLAPPVRTAASLDLRQAEIENDIPDSSEEE</sequence>
<feature type="domain" description="Transcription elongation factor Eaf N-terminal" evidence="2">
    <location>
        <begin position="28"/>
        <end position="136"/>
    </location>
</feature>
<feature type="region of interest" description="Disordered" evidence="1">
    <location>
        <begin position="129"/>
        <end position="150"/>
    </location>
</feature>
<dbReference type="EMBL" id="LK052944">
    <property type="protein sequence ID" value="CDR44731.1"/>
    <property type="molecule type" value="Genomic_DNA"/>
</dbReference>
<feature type="compositionally biased region" description="Acidic residues" evidence="1">
    <location>
        <begin position="225"/>
        <end position="234"/>
    </location>
</feature>
<feature type="compositionally biased region" description="Low complexity" evidence="1">
    <location>
        <begin position="202"/>
        <end position="214"/>
    </location>
</feature>
<evidence type="ECO:0000313" key="3">
    <source>
        <dbReference type="EMBL" id="CDR44731.1"/>
    </source>
</evidence>
<gene>
    <name evidence="3" type="ORF">RHTO0S_09e08086g</name>
</gene>
<dbReference type="PRINTS" id="PR01217">
    <property type="entry name" value="PRICHEXTENSN"/>
</dbReference>
<dbReference type="AlphaFoldDB" id="A0A061BA22"/>
<feature type="compositionally biased region" description="Acidic residues" evidence="1">
    <location>
        <begin position="350"/>
        <end position="367"/>
    </location>
</feature>